<name>A0AAD1ENP0_9MICO</name>
<evidence type="ECO:0000256" key="1">
    <source>
        <dbReference type="SAM" id="SignalP"/>
    </source>
</evidence>
<evidence type="ECO:0000313" key="3">
    <source>
        <dbReference type="EMBL" id="AZZ56669.1"/>
    </source>
</evidence>
<evidence type="ECO:0000259" key="2">
    <source>
        <dbReference type="Pfam" id="PF00089"/>
    </source>
</evidence>
<reference evidence="3 4" key="1">
    <citation type="submission" date="2018-03" db="EMBL/GenBank/DDBJ databases">
        <title>Bacteriophage NCPPB3778 and a type I-E CRISPR drive the evolution of the US Biological Select Agent, Rathayibacter toxicus.</title>
        <authorList>
            <person name="Davis E.W.II."/>
            <person name="Tabima J.F."/>
            <person name="Weisberg A.J."/>
            <person name="Dantas Lopes L."/>
            <person name="Wiseman M.S."/>
            <person name="Wiseman M.S."/>
            <person name="Pupko T."/>
            <person name="Belcher M.S."/>
            <person name="Sechler A.J."/>
            <person name="Tancos M.A."/>
            <person name="Schroeder B.K."/>
            <person name="Murray T.D."/>
            <person name="Luster D.G."/>
            <person name="Schneider W.L."/>
            <person name="Rogers E."/>
            <person name="Andreote F.D."/>
            <person name="Grunwald N.J."/>
            <person name="Putnam M.L."/>
            <person name="Chang J.H."/>
        </authorList>
    </citation>
    <scope>NUCLEOTIDE SEQUENCE [LARGE SCALE GENOMIC DNA]</scope>
    <source>
        <strain evidence="3 4">NCCPB 2253</strain>
    </source>
</reference>
<dbReference type="GO" id="GO:0004252">
    <property type="term" value="F:serine-type endopeptidase activity"/>
    <property type="evidence" value="ECO:0007669"/>
    <property type="project" value="InterPro"/>
</dbReference>
<dbReference type="PROSITE" id="PS00135">
    <property type="entry name" value="TRYPSIN_SER"/>
    <property type="match status" value="1"/>
</dbReference>
<dbReference type="KEGG" id="ria:C7V51_12875"/>
<dbReference type="SUPFAM" id="SSF50494">
    <property type="entry name" value="Trypsin-like serine proteases"/>
    <property type="match status" value="1"/>
</dbReference>
<protein>
    <recommendedName>
        <fullName evidence="2">Peptidase S1 domain-containing protein</fullName>
    </recommendedName>
</protein>
<dbReference type="Proteomes" id="UP000283946">
    <property type="component" value="Chromosome"/>
</dbReference>
<organism evidence="3 4">
    <name type="scientific">Rathayibacter iranicus</name>
    <dbReference type="NCBI Taxonomy" id="59737"/>
    <lineage>
        <taxon>Bacteria</taxon>
        <taxon>Bacillati</taxon>
        <taxon>Actinomycetota</taxon>
        <taxon>Actinomycetes</taxon>
        <taxon>Micrococcales</taxon>
        <taxon>Microbacteriaceae</taxon>
        <taxon>Rathayibacter</taxon>
    </lineage>
</organism>
<dbReference type="InterPro" id="IPR009003">
    <property type="entry name" value="Peptidase_S1_PA"/>
</dbReference>
<dbReference type="AlphaFoldDB" id="A0AAD1ENP0"/>
<feature type="signal peptide" evidence="1">
    <location>
        <begin position="1"/>
        <end position="35"/>
    </location>
</feature>
<gene>
    <name evidence="3" type="ORF">C7V51_12875</name>
</gene>
<feature type="domain" description="Peptidase S1" evidence="2">
    <location>
        <begin position="206"/>
        <end position="255"/>
    </location>
</feature>
<proteinExistence type="predicted"/>
<dbReference type="InterPro" id="IPR033116">
    <property type="entry name" value="TRYPSIN_SER"/>
</dbReference>
<dbReference type="InterPro" id="IPR001254">
    <property type="entry name" value="Trypsin_dom"/>
</dbReference>
<keyword evidence="1" id="KW-0732">Signal</keyword>
<evidence type="ECO:0000313" key="4">
    <source>
        <dbReference type="Proteomes" id="UP000283946"/>
    </source>
</evidence>
<dbReference type="GO" id="GO:0006508">
    <property type="term" value="P:proteolysis"/>
    <property type="evidence" value="ECO:0007669"/>
    <property type="project" value="InterPro"/>
</dbReference>
<dbReference type="Gene3D" id="2.40.10.10">
    <property type="entry name" value="Trypsin-like serine proteases"/>
    <property type="match status" value="1"/>
</dbReference>
<sequence length="270" mass="28619">MWMPSHSYRRRLSRGLTSLLLVVAAVIGVATPANAEDPVRLRTPIVAGTTVLGPLENTCTVGAVLKRNGPGSLLSPFMGAVRYLVLAKHCAPELGMEFTLNSVVIGRVSWLSATDDLELVQVAPEVTPPRGCYSSINGCYINSLARPRAVGQVILRGIGGERPVPMLPPASPAPGERFCTSGSTTGVNCNWIVYEGGTGRWREPGVAQAFATNAQGVDHGDSGGPVVSQQGQFIGIIQKGGGHGRVNIMQYMPVAELVLQLDHEFDIAPR</sequence>
<accession>A0AAD1ENP0</accession>
<feature type="chain" id="PRO_5042191788" description="Peptidase S1 domain-containing protein" evidence="1">
    <location>
        <begin position="36"/>
        <end position="270"/>
    </location>
</feature>
<dbReference type="EMBL" id="CP028130">
    <property type="protein sequence ID" value="AZZ56669.1"/>
    <property type="molecule type" value="Genomic_DNA"/>
</dbReference>
<dbReference type="InterPro" id="IPR043504">
    <property type="entry name" value="Peptidase_S1_PA_chymotrypsin"/>
</dbReference>
<dbReference type="Pfam" id="PF00089">
    <property type="entry name" value="Trypsin"/>
    <property type="match status" value="1"/>
</dbReference>